<feature type="transmembrane region" description="Helical" evidence="3">
    <location>
        <begin position="166"/>
        <end position="186"/>
    </location>
</feature>
<gene>
    <name evidence="4" type="ORF">CCHLO57077_00019417</name>
</gene>
<evidence type="ECO:0000256" key="3">
    <source>
        <dbReference type="SAM" id="Phobius"/>
    </source>
</evidence>
<dbReference type="PANTHER" id="PTHR43591:SF10">
    <property type="entry name" value="ABC TRANSMEMBRANE TYPE-1 DOMAIN-CONTAINING PROTEIN-RELATED"/>
    <property type="match status" value="1"/>
</dbReference>
<evidence type="ECO:0000313" key="4">
    <source>
        <dbReference type="EMBL" id="CAI6089231.1"/>
    </source>
</evidence>
<keyword evidence="3" id="KW-0812">Transmembrane</keyword>
<feature type="region of interest" description="Disordered" evidence="2">
    <location>
        <begin position="320"/>
        <end position="345"/>
    </location>
</feature>
<dbReference type="PANTHER" id="PTHR43591">
    <property type="entry name" value="METHYLTRANSFERASE"/>
    <property type="match status" value="1"/>
</dbReference>
<dbReference type="AlphaFoldDB" id="A0AA35M2C6"/>
<sequence length="594" mass="67041">MQLIADVEVTTVAITFIIVFLSQFAYFVEIGYPIWRNRNPSLVGNHTYATLRVVLSTYRYSFAFFGICTASEIALLSGVGILKNNNQPLAYQCLLYCKVIQQTSCIHFFNTTVLFPSRHLWATRRGKIGEIIYYTSAVLQGTILLVAIVTSILWLTDYEARPLLCIWAIPLPAYFAYGVLATYATVQIDSATRETVQIDSATRFPIECRIHTLAVISWTAFVASAVVLGLALKDSLSIFHLIFYSTECSFCGLLLAEKCLWKCWRCRYTSEEPQRLAPISHRDHMRNPVPSVLVGRHTSRDFGYSSTTLALTERVNSSSTSTTLPLTERVNSSSTSTSLGHNDPFQLDTPRKEIKAEHTIFCQLENGKLFRAPIDEPHKVLDIGSGSGEWALNLLEKYPNTEVVMMDINPPQRHKVPSRCKIYIDDANSPWTFRPSEFDLVHIRGLAGCIQDWPALFRQVSGSLREGGYVEFCDTTLPKKSSDDEWLQCSRIAHKAGKSIGRPFVITDQNICRQYMEQAGLVFEKQIRHSKWLDPSMTSGKGISQDLLKATIQKLQGISEFGVSKLGWAEEEINRQAEDTQRELEDPAVRPYIE</sequence>
<dbReference type="EMBL" id="CABFNP030000960">
    <property type="protein sequence ID" value="CAI6089231.1"/>
    <property type="molecule type" value="Genomic_DNA"/>
</dbReference>
<feature type="transmembrane region" description="Helical" evidence="3">
    <location>
        <begin position="12"/>
        <end position="35"/>
    </location>
</feature>
<feature type="transmembrane region" description="Helical" evidence="3">
    <location>
        <begin position="213"/>
        <end position="232"/>
    </location>
</feature>
<accession>A0AA35M2C6</accession>
<organism evidence="4 5">
    <name type="scientific">Clonostachys chloroleuca</name>
    <dbReference type="NCBI Taxonomy" id="1926264"/>
    <lineage>
        <taxon>Eukaryota</taxon>
        <taxon>Fungi</taxon>
        <taxon>Dikarya</taxon>
        <taxon>Ascomycota</taxon>
        <taxon>Pezizomycotina</taxon>
        <taxon>Sordariomycetes</taxon>
        <taxon>Hypocreomycetidae</taxon>
        <taxon>Hypocreales</taxon>
        <taxon>Bionectriaceae</taxon>
        <taxon>Clonostachys</taxon>
    </lineage>
</organism>
<feature type="non-terminal residue" evidence="4">
    <location>
        <position position="594"/>
    </location>
</feature>
<dbReference type="SUPFAM" id="SSF53335">
    <property type="entry name" value="S-adenosyl-L-methionine-dependent methyltransferases"/>
    <property type="match status" value="1"/>
</dbReference>
<proteinExistence type="inferred from homology"/>
<reference evidence="4" key="1">
    <citation type="submission" date="2023-01" db="EMBL/GenBank/DDBJ databases">
        <authorList>
            <person name="Piombo E."/>
        </authorList>
    </citation>
    <scope>NUCLEOTIDE SEQUENCE</scope>
</reference>
<evidence type="ECO:0000313" key="5">
    <source>
        <dbReference type="Proteomes" id="UP001160390"/>
    </source>
</evidence>
<dbReference type="Pfam" id="PF13489">
    <property type="entry name" value="Methyltransf_23"/>
    <property type="match status" value="1"/>
</dbReference>
<dbReference type="InterPro" id="IPR029063">
    <property type="entry name" value="SAM-dependent_MTases_sf"/>
</dbReference>
<dbReference type="Proteomes" id="UP001160390">
    <property type="component" value="Unassembled WGS sequence"/>
</dbReference>
<feature type="transmembrane region" description="Helical" evidence="3">
    <location>
        <begin position="60"/>
        <end position="82"/>
    </location>
</feature>
<feature type="compositionally biased region" description="Polar residues" evidence="2">
    <location>
        <begin position="329"/>
        <end position="340"/>
    </location>
</feature>
<keyword evidence="3" id="KW-0472">Membrane</keyword>
<comment type="caution">
    <text evidence="4">The sequence shown here is derived from an EMBL/GenBank/DDBJ whole genome shotgun (WGS) entry which is preliminary data.</text>
</comment>
<evidence type="ECO:0000256" key="2">
    <source>
        <dbReference type="SAM" id="MobiDB-lite"/>
    </source>
</evidence>
<dbReference type="CDD" id="cd02440">
    <property type="entry name" value="AdoMet_MTases"/>
    <property type="match status" value="1"/>
</dbReference>
<feature type="region of interest" description="Disordered" evidence="2">
    <location>
        <begin position="575"/>
        <end position="594"/>
    </location>
</feature>
<name>A0AA35M2C6_9HYPO</name>
<comment type="similarity">
    <text evidence="1">Belongs to the methyltransferase superfamily. LaeA methyltransferase family.</text>
</comment>
<keyword evidence="3" id="KW-1133">Transmembrane helix</keyword>
<evidence type="ECO:0000256" key="1">
    <source>
        <dbReference type="ARBA" id="ARBA00038158"/>
    </source>
</evidence>
<feature type="transmembrane region" description="Helical" evidence="3">
    <location>
        <begin position="131"/>
        <end position="154"/>
    </location>
</feature>
<protein>
    <submittedName>
        <fullName evidence="4">Uncharacterized protein</fullName>
    </submittedName>
</protein>
<dbReference type="Gene3D" id="3.40.50.150">
    <property type="entry name" value="Vaccinia Virus protein VP39"/>
    <property type="match status" value="1"/>
</dbReference>
<dbReference type="GO" id="GO:0008168">
    <property type="term" value="F:methyltransferase activity"/>
    <property type="evidence" value="ECO:0007669"/>
    <property type="project" value="TreeGrafter"/>
</dbReference>
<keyword evidence="5" id="KW-1185">Reference proteome</keyword>